<keyword evidence="3 6" id="KW-0812">Transmembrane</keyword>
<accession>A0A6G4WI80</accession>
<comment type="subcellular location">
    <subcellularLocation>
        <location evidence="1">Membrane</location>
        <topology evidence="1">Multi-pass membrane protein</topology>
    </subcellularLocation>
</comment>
<protein>
    <submittedName>
        <fullName evidence="8">GtrA family protein</fullName>
    </submittedName>
</protein>
<feature type="transmembrane region" description="Helical" evidence="6">
    <location>
        <begin position="20"/>
        <end position="38"/>
    </location>
</feature>
<evidence type="ECO:0000256" key="4">
    <source>
        <dbReference type="ARBA" id="ARBA00022989"/>
    </source>
</evidence>
<evidence type="ECO:0000256" key="5">
    <source>
        <dbReference type="ARBA" id="ARBA00023136"/>
    </source>
</evidence>
<evidence type="ECO:0000313" key="9">
    <source>
        <dbReference type="Proteomes" id="UP001642900"/>
    </source>
</evidence>
<reference evidence="8 9" key="1">
    <citation type="submission" date="2020-02" db="EMBL/GenBank/DDBJ databases">
        <title>Genome sequence of strain CCNWXJ40-4.</title>
        <authorList>
            <person name="Gao J."/>
            <person name="Sun J."/>
        </authorList>
    </citation>
    <scope>NUCLEOTIDE SEQUENCE [LARGE SCALE GENOMIC DNA]</scope>
    <source>
        <strain evidence="8 9">CCNWXJ 40-4</strain>
    </source>
</reference>
<evidence type="ECO:0000256" key="1">
    <source>
        <dbReference type="ARBA" id="ARBA00004141"/>
    </source>
</evidence>
<dbReference type="RefSeq" id="WP_165032513.1">
    <property type="nucleotide sequence ID" value="NZ_JAAKZF010000049.1"/>
</dbReference>
<dbReference type="GO" id="GO:0005886">
    <property type="term" value="C:plasma membrane"/>
    <property type="evidence" value="ECO:0007669"/>
    <property type="project" value="TreeGrafter"/>
</dbReference>
<dbReference type="PANTHER" id="PTHR38459:SF1">
    <property type="entry name" value="PROPHAGE BACTOPRENOL-LINKED GLUCOSE TRANSLOCASE HOMOLOG"/>
    <property type="match status" value="1"/>
</dbReference>
<dbReference type="Pfam" id="PF04138">
    <property type="entry name" value="GtrA_DPMS_TM"/>
    <property type="match status" value="1"/>
</dbReference>
<gene>
    <name evidence="8" type="ORF">G6N73_24815</name>
</gene>
<comment type="similarity">
    <text evidence="2">Belongs to the GtrA family.</text>
</comment>
<dbReference type="InterPro" id="IPR007267">
    <property type="entry name" value="GtrA_DPMS_TM"/>
</dbReference>
<dbReference type="EMBL" id="JAAKZF010000049">
    <property type="protein sequence ID" value="NGO54314.1"/>
    <property type="molecule type" value="Genomic_DNA"/>
</dbReference>
<sequence length="134" mass="14359">MERLLAALRGAHDLGEMVRFAGVGLVTTLLDITLFSALSAADVPPAPANIASYSCGIALSYALNRRWTFGKDASLSQALKFVLATASGLVLSTLLLIALTKAMPPVAAKIVTLPVVFLWNYHSTRQWVFRGSKL</sequence>
<proteinExistence type="inferred from homology"/>
<dbReference type="GO" id="GO:0000271">
    <property type="term" value="P:polysaccharide biosynthetic process"/>
    <property type="evidence" value="ECO:0007669"/>
    <property type="project" value="InterPro"/>
</dbReference>
<evidence type="ECO:0000256" key="2">
    <source>
        <dbReference type="ARBA" id="ARBA00009399"/>
    </source>
</evidence>
<keyword evidence="5 6" id="KW-0472">Membrane</keyword>
<organism evidence="8 9">
    <name type="scientific">Allomesorhizobium camelthorni</name>
    <dbReference type="NCBI Taxonomy" id="475069"/>
    <lineage>
        <taxon>Bacteria</taxon>
        <taxon>Pseudomonadati</taxon>
        <taxon>Pseudomonadota</taxon>
        <taxon>Alphaproteobacteria</taxon>
        <taxon>Hyphomicrobiales</taxon>
        <taxon>Phyllobacteriaceae</taxon>
        <taxon>Allomesorhizobium</taxon>
    </lineage>
</organism>
<evidence type="ECO:0000313" key="8">
    <source>
        <dbReference type="EMBL" id="NGO54314.1"/>
    </source>
</evidence>
<keyword evidence="9" id="KW-1185">Reference proteome</keyword>
<keyword evidence="4 6" id="KW-1133">Transmembrane helix</keyword>
<feature type="domain" description="GtrA/DPMS transmembrane" evidence="7">
    <location>
        <begin position="19"/>
        <end position="129"/>
    </location>
</feature>
<dbReference type="InterPro" id="IPR051401">
    <property type="entry name" value="GtrA_CellWall_Glycosyl"/>
</dbReference>
<feature type="transmembrane region" description="Helical" evidence="6">
    <location>
        <begin position="79"/>
        <end position="100"/>
    </location>
</feature>
<name>A0A6G4WI80_9HYPH</name>
<comment type="caution">
    <text evidence="8">The sequence shown here is derived from an EMBL/GenBank/DDBJ whole genome shotgun (WGS) entry which is preliminary data.</text>
</comment>
<dbReference type="AlphaFoldDB" id="A0A6G4WI80"/>
<evidence type="ECO:0000256" key="6">
    <source>
        <dbReference type="SAM" id="Phobius"/>
    </source>
</evidence>
<dbReference type="Proteomes" id="UP001642900">
    <property type="component" value="Unassembled WGS sequence"/>
</dbReference>
<dbReference type="PANTHER" id="PTHR38459">
    <property type="entry name" value="PROPHAGE BACTOPRENOL-LINKED GLUCOSE TRANSLOCASE HOMOLOG"/>
    <property type="match status" value="1"/>
</dbReference>
<evidence type="ECO:0000259" key="7">
    <source>
        <dbReference type="Pfam" id="PF04138"/>
    </source>
</evidence>
<evidence type="ECO:0000256" key="3">
    <source>
        <dbReference type="ARBA" id="ARBA00022692"/>
    </source>
</evidence>